<gene>
    <name evidence="3" type="ORF">S01H1_14646</name>
</gene>
<reference evidence="3" key="1">
    <citation type="journal article" date="2014" name="Front. Microbiol.">
        <title>High frequency of phylogenetically diverse reductive dehalogenase-homologous genes in deep subseafloor sedimentary metagenomes.</title>
        <authorList>
            <person name="Kawai M."/>
            <person name="Futagami T."/>
            <person name="Toyoda A."/>
            <person name="Takaki Y."/>
            <person name="Nishi S."/>
            <person name="Hori S."/>
            <person name="Arai W."/>
            <person name="Tsubouchi T."/>
            <person name="Morono Y."/>
            <person name="Uchiyama I."/>
            <person name="Ito T."/>
            <person name="Fujiyama A."/>
            <person name="Inagaki F."/>
            <person name="Takami H."/>
        </authorList>
    </citation>
    <scope>NUCLEOTIDE SEQUENCE</scope>
    <source>
        <strain evidence="3">Expedition CK06-06</strain>
    </source>
</reference>
<dbReference type="SUPFAM" id="SSF103473">
    <property type="entry name" value="MFS general substrate transporter"/>
    <property type="match status" value="1"/>
</dbReference>
<evidence type="ECO:0000313" key="3">
    <source>
        <dbReference type="EMBL" id="GAF67821.1"/>
    </source>
</evidence>
<sequence length="109" mass="11611">MPGEKLKNRWLVVIGALLIQLSLGAIYAWGAFTGALQDQAGDFQYTATQTSWIFSAGLATFAIVMILAGRLQDKFGPRIIAVIGGLLLGAGYIIAGFTGTSFPLMLLFI</sequence>
<feature type="transmembrane region" description="Helical" evidence="1">
    <location>
        <begin position="80"/>
        <end position="108"/>
    </location>
</feature>
<dbReference type="PROSITE" id="PS50850">
    <property type="entry name" value="MFS"/>
    <property type="match status" value="1"/>
</dbReference>
<dbReference type="EMBL" id="BARS01007626">
    <property type="protein sequence ID" value="GAF67821.1"/>
    <property type="molecule type" value="Genomic_DNA"/>
</dbReference>
<dbReference type="InterPro" id="IPR036259">
    <property type="entry name" value="MFS_trans_sf"/>
</dbReference>
<proteinExistence type="predicted"/>
<keyword evidence="1" id="KW-0812">Transmembrane</keyword>
<comment type="caution">
    <text evidence="3">The sequence shown here is derived from an EMBL/GenBank/DDBJ whole genome shotgun (WGS) entry which is preliminary data.</text>
</comment>
<protein>
    <recommendedName>
        <fullName evidence="2">Major facilitator superfamily (MFS) profile domain-containing protein</fullName>
    </recommendedName>
</protein>
<dbReference type="InterPro" id="IPR050327">
    <property type="entry name" value="Proton-linked_MCT"/>
</dbReference>
<keyword evidence="1" id="KW-0472">Membrane</keyword>
<evidence type="ECO:0000256" key="1">
    <source>
        <dbReference type="SAM" id="Phobius"/>
    </source>
</evidence>
<dbReference type="InterPro" id="IPR020846">
    <property type="entry name" value="MFS_dom"/>
</dbReference>
<feature type="non-terminal residue" evidence="3">
    <location>
        <position position="109"/>
    </location>
</feature>
<accession>X0RXT3</accession>
<feature type="transmembrane region" description="Helical" evidence="1">
    <location>
        <begin position="12"/>
        <end position="32"/>
    </location>
</feature>
<feature type="domain" description="Major facilitator superfamily (MFS) profile" evidence="2">
    <location>
        <begin position="8"/>
        <end position="109"/>
    </location>
</feature>
<dbReference type="Pfam" id="PF07690">
    <property type="entry name" value="MFS_1"/>
    <property type="match status" value="1"/>
</dbReference>
<dbReference type="PANTHER" id="PTHR11360">
    <property type="entry name" value="MONOCARBOXYLATE TRANSPORTER"/>
    <property type="match status" value="1"/>
</dbReference>
<organism evidence="3">
    <name type="scientific">marine sediment metagenome</name>
    <dbReference type="NCBI Taxonomy" id="412755"/>
    <lineage>
        <taxon>unclassified sequences</taxon>
        <taxon>metagenomes</taxon>
        <taxon>ecological metagenomes</taxon>
    </lineage>
</organism>
<name>X0RXT3_9ZZZZ</name>
<dbReference type="GO" id="GO:0022857">
    <property type="term" value="F:transmembrane transporter activity"/>
    <property type="evidence" value="ECO:0007669"/>
    <property type="project" value="InterPro"/>
</dbReference>
<dbReference type="AlphaFoldDB" id="X0RXT3"/>
<feature type="transmembrane region" description="Helical" evidence="1">
    <location>
        <begin position="52"/>
        <end position="68"/>
    </location>
</feature>
<dbReference type="Gene3D" id="1.20.1250.20">
    <property type="entry name" value="MFS general substrate transporter like domains"/>
    <property type="match status" value="1"/>
</dbReference>
<dbReference type="PANTHER" id="PTHR11360:SF304">
    <property type="entry name" value="MFS DOMAIN-CONTAINING PROTEIN"/>
    <property type="match status" value="1"/>
</dbReference>
<keyword evidence="1" id="KW-1133">Transmembrane helix</keyword>
<dbReference type="InterPro" id="IPR011701">
    <property type="entry name" value="MFS"/>
</dbReference>
<evidence type="ECO:0000259" key="2">
    <source>
        <dbReference type="PROSITE" id="PS50850"/>
    </source>
</evidence>